<gene>
    <name evidence="2" type="ORF">M9980_07775</name>
</gene>
<organism evidence="2 3">
    <name type="scientific">Sphingomonas donggukensis</name>
    <dbReference type="NCBI Taxonomy" id="2949093"/>
    <lineage>
        <taxon>Bacteria</taxon>
        <taxon>Pseudomonadati</taxon>
        <taxon>Pseudomonadota</taxon>
        <taxon>Alphaproteobacteria</taxon>
        <taxon>Sphingomonadales</taxon>
        <taxon>Sphingomonadaceae</taxon>
        <taxon>Sphingomonas</taxon>
    </lineage>
</organism>
<accession>A0ABY4TRB4</accession>
<sequence>MTGLLAVFVLIVVASVLFNLTNREPPVTAIGAAKPDVVANMTDAPPANTTMSEPLSDLGVLPAATGNSAAGAK</sequence>
<proteinExistence type="predicted"/>
<evidence type="ECO:0000313" key="2">
    <source>
        <dbReference type="EMBL" id="URW74484.1"/>
    </source>
</evidence>
<keyword evidence="3" id="KW-1185">Reference proteome</keyword>
<dbReference type="EMBL" id="CP098401">
    <property type="protein sequence ID" value="URW74484.1"/>
    <property type="molecule type" value="Genomic_DNA"/>
</dbReference>
<dbReference type="Proteomes" id="UP001055580">
    <property type="component" value="Chromosome"/>
</dbReference>
<evidence type="ECO:0000313" key="3">
    <source>
        <dbReference type="Proteomes" id="UP001055580"/>
    </source>
</evidence>
<evidence type="ECO:0000256" key="1">
    <source>
        <dbReference type="SAM" id="MobiDB-lite"/>
    </source>
</evidence>
<name>A0ABY4TRB4_9SPHN</name>
<feature type="region of interest" description="Disordered" evidence="1">
    <location>
        <begin position="43"/>
        <end position="73"/>
    </location>
</feature>
<protein>
    <submittedName>
        <fullName evidence="2">Uncharacterized protein</fullName>
    </submittedName>
</protein>
<reference evidence="2" key="1">
    <citation type="submission" date="2022-05" db="EMBL/GenBank/DDBJ databases">
        <title>Sphingomonas sp. strain RMG20 Genome sequencing and assembly.</title>
        <authorList>
            <person name="Kim I."/>
        </authorList>
    </citation>
    <scope>NUCLEOTIDE SEQUENCE</scope>
    <source>
        <strain evidence="2">RMG20</strain>
    </source>
</reference>
<dbReference type="RefSeq" id="WP_250748683.1">
    <property type="nucleotide sequence ID" value="NZ_CP098401.1"/>
</dbReference>